<keyword evidence="2" id="KW-0106">Calcium</keyword>
<proteinExistence type="predicted"/>
<dbReference type="Gramene" id="Kaladp0079s0075.1.v1.1">
    <property type="protein sequence ID" value="Kaladp0079s0075.1.v1.1"/>
    <property type="gene ID" value="Kaladp0079s0075.v1.1"/>
</dbReference>
<dbReference type="InterPro" id="IPR000008">
    <property type="entry name" value="C2_dom"/>
</dbReference>
<feature type="region of interest" description="Disordered" evidence="3">
    <location>
        <begin position="101"/>
        <end position="122"/>
    </location>
</feature>
<dbReference type="EnsemblPlants" id="Kaladp0079s0075.1.v1.1">
    <property type="protein sequence ID" value="Kaladp0079s0075.1.v1.1"/>
    <property type="gene ID" value="Kaladp0079s0075.v1.1"/>
</dbReference>
<dbReference type="Proteomes" id="UP000594263">
    <property type="component" value="Unplaced"/>
</dbReference>
<dbReference type="Pfam" id="PF00168">
    <property type="entry name" value="C2"/>
    <property type="match status" value="1"/>
</dbReference>
<dbReference type="InterPro" id="IPR035892">
    <property type="entry name" value="C2_domain_sf"/>
</dbReference>
<evidence type="ECO:0000256" key="3">
    <source>
        <dbReference type="SAM" id="MobiDB-lite"/>
    </source>
</evidence>
<dbReference type="OMA" id="GWKQSSF"/>
<feature type="domain" description="C2" evidence="4">
    <location>
        <begin position="1"/>
        <end position="79"/>
    </location>
</feature>
<evidence type="ECO:0000313" key="5">
    <source>
        <dbReference type="EnsemblPlants" id="Kaladp0079s0075.1.v1.1"/>
    </source>
</evidence>
<evidence type="ECO:0000259" key="4">
    <source>
        <dbReference type="PROSITE" id="PS50004"/>
    </source>
</evidence>
<evidence type="ECO:0000313" key="6">
    <source>
        <dbReference type="Proteomes" id="UP000594263"/>
    </source>
</evidence>
<evidence type="ECO:0000256" key="2">
    <source>
        <dbReference type="ARBA" id="ARBA00022837"/>
    </source>
</evidence>
<dbReference type="PANTHER" id="PTHR46502">
    <property type="entry name" value="C2 DOMAIN-CONTAINING"/>
    <property type="match status" value="1"/>
</dbReference>
<name>A0A7N0UR87_KALFE</name>
<evidence type="ECO:0000256" key="1">
    <source>
        <dbReference type="ARBA" id="ARBA00022723"/>
    </source>
</evidence>
<reference evidence="5" key="1">
    <citation type="submission" date="2021-01" db="UniProtKB">
        <authorList>
            <consortium name="EnsemblPlants"/>
        </authorList>
    </citation>
    <scope>IDENTIFICATION</scope>
</reference>
<dbReference type="PROSITE" id="PS50004">
    <property type="entry name" value="C2"/>
    <property type="match status" value="1"/>
</dbReference>
<keyword evidence="6" id="KW-1185">Reference proteome</keyword>
<dbReference type="PANTHER" id="PTHR46502:SF2">
    <property type="entry name" value="16 KDA PHLOEM PROTEIN 2"/>
    <property type="match status" value="1"/>
</dbReference>
<sequence length="122" mass="13448">MDPYAILTVRSQEKKSSVASGKGTEPEWNETFLFSVSEGVEELLIKLLDSDTGTNDDLVGEVSVPLEALFAEGSIPVTAYSVVKDQEYKGELRLGLNFTPEDTRERGFGEDESYGGWKQSSF</sequence>
<dbReference type="SUPFAM" id="SSF49562">
    <property type="entry name" value="C2 domain (Calcium/lipid-binding domain, CaLB)"/>
    <property type="match status" value="1"/>
</dbReference>
<dbReference type="GO" id="GO:0046872">
    <property type="term" value="F:metal ion binding"/>
    <property type="evidence" value="ECO:0007669"/>
    <property type="project" value="UniProtKB-KW"/>
</dbReference>
<dbReference type="Gene3D" id="2.60.40.150">
    <property type="entry name" value="C2 domain"/>
    <property type="match status" value="1"/>
</dbReference>
<dbReference type="AlphaFoldDB" id="A0A7N0UR87"/>
<dbReference type="SMART" id="SM00239">
    <property type="entry name" value="C2"/>
    <property type="match status" value="1"/>
</dbReference>
<accession>A0A7N0UR87</accession>
<organism evidence="5 6">
    <name type="scientific">Kalanchoe fedtschenkoi</name>
    <name type="common">Lavender scallops</name>
    <name type="synonym">South American air plant</name>
    <dbReference type="NCBI Taxonomy" id="63787"/>
    <lineage>
        <taxon>Eukaryota</taxon>
        <taxon>Viridiplantae</taxon>
        <taxon>Streptophyta</taxon>
        <taxon>Embryophyta</taxon>
        <taxon>Tracheophyta</taxon>
        <taxon>Spermatophyta</taxon>
        <taxon>Magnoliopsida</taxon>
        <taxon>eudicotyledons</taxon>
        <taxon>Gunneridae</taxon>
        <taxon>Pentapetalae</taxon>
        <taxon>Saxifragales</taxon>
        <taxon>Crassulaceae</taxon>
        <taxon>Kalanchoe</taxon>
    </lineage>
</organism>
<protein>
    <recommendedName>
        <fullName evidence="4">C2 domain-containing protein</fullName>
    </recommendedName>
</protein>
<keyword evidence="1" id="KW-0479">Metal-binding</keyword>